<dbReference type="GO" id="GO:0000155">
    <property type="term" value="F:phosphorelay sensor kinase activity"/>
    <property type="evidence" value="ECO:0007669"/>
    <property type="project" value="InterPro"/>
</dbReference>
<gene>
    <name evidence="7" type="ORF">FNY66_12430</name>
</gene>
<reference evidence="7" key="1">
    <citation type="submission" date="2019-07" db="EMBL/GenBank/DDBJ databases">
        <authorList>
            <person name="Wongkuna S."/>
            <person name="Scaria J."/>
        </authorList>
    </citation>
    <scope>NUCLEOTIDE SEQUENCE [LARGE SCALE GENOMIC DNA]</scope>
    <source>
        <strain evidence="7">SW178</strain>
    </source>
</reference>
<evidence type="ECO:0000256" key="3">
    <source>
        <dbReference type="ARBA" id="ARBA00022679"/>
    </source>
</evidence>
<evidence type="ECO:0000256" key="5">
    <source>
        <dbReference type="SAM" id="Phobius"/>
    </source>
</evidence>
<keyword evidence="5" id="KW-0812">Transmembrane</keyword>
<evidence type="ECO:0000313" key="8">
    <source>
        <dbReference type="Proteomes" id="UP000322025"/>
    </source>
</evidence>
<dbReference type="RefSeq" id="WP_150311350.1">
    <property type="nucleotide sequence ID" value="NZ_VMSO01000020.1"/>
</dbReference>
<dbReference type="EMBL" id="VMSO01000020">
    <property type="protein sequence ID" value="KAA8500625.1"/>
    <property type="molecule type" value="Genomic_DNA"/>
</dbReference>
<dbReference type="SUPFAM" id="SSF55874">
    <property type="entry name" value="ATPase domain of HSP90 chaperone/DNA topoisomerase II/histidine kinase"/>
    <property type="match status" value="1"/>
</dbReference>
<evidence type="ECO:0000256" key="2">
    <source>
        <dbReference type="ARBA" id="ARBA00022553"/>
    </source>
</evidence>
<dbReference type="Gene3D" id="3.30.565.10">
    <property type="entry name" value="Histidine kinase-like ATPase, C-terminal domain"/>
    <property type="match status" value="1"/>
</dbReference>
<dbReference type="OrthoDB" id="138378at2"/>
<keyword evidence="4" id="KW-0418">Kinase</keyword>
<keyword evidence="2" id="KW-0597">Phosphoprotein</keyword>
<dbReference type="InterPro" id="IPR036890">
    <property type="entry name" value="HATPase_C_sf"/>
</dbReference>
<organism evidence="7 8">
    <name type="scientific">Mediterraneibacter catenae</name>
    <dbReference type="NCBI Taxonomy" id="2594882"/>
    <lineage>
        <taxon>Bacteria</taxon>
        <taxon>Bacillati</taxon>
        <taxon>Bacillota</taxon>
        <taxon>Clostridia</taxon>
        <taxon>Lachnospirales</taxon>
        <taxon>Lachnospiraceae</taxon>
        <taxon>Mediterraneibacter</taxon>
    </lineage>
</organism>
<dbReference type="PANTHER" id="PTHR34220:SF7">
    <property type="entry name" value="SENSOR HISTIDINE KINASE YPDA"/>
    <property type="match status" value="1"/>
</dbReference>
<comment type="caution">
    <text evidence="7">The sequence shown here is derived from an EMBL/GenBank/DDBJ whole genome shotgun (WGS) entry which is preliminary data.</text>
</comment>
<feature type="transmembrane region" description="Helical" evidence="5">
    <location>
        <begin position="294"/>
        <end position="315"/>
    </location>
</feature>
<evidence type="ECO:0000259" key="6">
    <source>
        <dbReference type="PROSITE" id="PS50885"/>
    </source>
</evidence>
<evidence type="ECO:0000313" key="7">
    <source>
        <dbReference type="EMBL" id="KAA8500625.1"/>
    </source>
</evidence>
<comment type="subcellular location">
    <subcellularLocation>
        <location evidence="1">Membrane</location>
    </subcellularLocation>
</comment>
<dbReference type="InterPro" id="IPR050640">
    <property type="entry name" value="Bact_2-comp_sensor_kinase"/>
</dbReference>
<name>A0A5M9I0D0_9FIRM</name>
<feature type="domain" description="HAMP" evidence="6">
    <location>
        <begin position="317"/>
        <end position="372"/>
    </location>
</feature>
<accession>A0A5M9I0D0</accession>
<dbReference type="Gene3D" id="6.10.340.10">
    <property type="match status" value="1"/>
</dbReference>
<keyword evidence="8" id="KW-1185">Reference proteome</keyword>
<dbReference type="AlphaFoldDB" id="A0A5M9I0D0"/>
<feature type="transmembrane region" description="Helical" evidence="5">
    <location>
        <begin position="7"/>
        <end position="30"/>
    </location>
</feature>
<sequence length="595" mass="66881">MSITKRSFMIICLIISGILLTLNLVTYGLFRYSITDQILTSYDTLVDANNSLCRLFTQELDQLTYLYTTDEELGNLLSMPVGEDSLEDLQTKSALNSRMAYVLNSQTALSNKGFSSVLYINPALPVSTLFQSDTTIRRVSRLFSAETVLHEEWYQNAHEQVTRQYIFVDGEEGRLCFAKKLQNSHYSGPRLQDGVGVLLCSVPANRIPQIFSFHPLTANSGFAIFSRDGALLYQSDTLPDLSDAASQFLGDTAHQELSLNGSSYIYSSAELDWGLHLLFLTPYSDITGQLHRVMLPYLICSLIFLIIGALSSLLLSRGITRPVVHLTRKIESIEDTRTVDLAAFSGLTGPPEIRRLNTSFGDLIRRVNRLTGQIQKAAEQRRISELRALQAQMNPHFVLNAMNTVNYMALMRGQDDIAATVDSIASLMRYSITDPDKLVSIHTEVENIREYISIYTLRFRQEIRLEISADRPDTEIFIPKFTLQPLVENSIRHGITRQDAGITVFLRAWEDEDRLYVQVTDTGRGADPDKLNAYLRYEDVDLKVSHGFGIRNVNERIQLHFGGDSGLTFSIDPDGRLAATLTICTDKKSAPDNKI</sequence>
<keyword evidence="3" id="KW-0808">Transferase</keyword>
<dbReference type="Pfam" id="PF02518">
    <property type="entry name" value="HATPase_c"/>
    <property type="match status" value="1"/>
</dbReference>
<dbReference type="PANTHER" id="PTHR34220">
    <property type="entry name" value="SENSOR HISTIDINE KINASE YPDA"/>
    <property type="match status" value="1"/>
</dbReference>
<evidence type="ECO:0000256" key="4">
    <source>
        <dbReference type="ARBA" id="ARBA00022777"/>
    </source>
</evidence>
<evidence type="ECO:0000256" key="1">
    <source>
        <dbReference type="ARBA" id="ARBA00004370"/>
    </source>
</evidence>
<dbReference type="GO" id="GO:0016020">
    <property type="term" value="C:membrane"/>
    <property type="evidence" value="ECO:0007669"/>
    <property type="project" value="UniProtKB-SubCell"/>
</dbReference>
<keyword evidence="5" id="KW-1133">Transmembrane helix</keyword>
<proteinExistence type="predicted"/>
<dbReference type="InterPro" id="IPR010559">
    <property type="entry name" value="Sig_transdc_His_kin_internal"/>
</dbReference>
<dbReference type="PROSITE" id="PS50885">
    <property type="entry name" value="HAMP"/>
    <property type="match status" value="1"/>
</dbReference>
<dbReference type="InterPro" id="IPR003594">
    <property type="entry name" value="HATPase_dom"/>
</dbReference>
<dbReference type="Pfam" id="PF06580">
    <property type="entry name" value="His_kinase"/>
    <property type="match status" value="1"/>
</dbReference>
<dbReference type="Proteomes" id="UP000322025">
    <property type="component" value="Unassembled WGS sequence"/>
</dbReference>
<dbReference type="InterPro" id="IPR003660">
    <property type="entry name" value="HAMP_dom"/>
</dbReference>
<keyword evidence="5" id="KW-0472">Membrane</keyword>
<protein>
    <submittedName>
        <fullName evidence="7">HAMP domain-containing protein</fullName>
    </submittedName>
</protein>